<keyword evidence="2" id="KW-1133">Transmembrane helix</keyword>
<keyword evidence="2" id="KW-0472">Membrane</keyword>
<feature type="transmembrane region" description="Helical" evidence="2">
    <location>
        <begin position="18"/>
        <end position="40"/>
    </location>
</feature>
<feature type="region of interest" description="Disordered" evidence="1">
    <location>
        <begin position="46"/>
        <end position="68"/>
    </location>
</feature>
<dbReference type="RefSeq" id="WP_163179537.1">
    <property type="nucleotide sequence ID" value="NZ_JAAIWM010000003.1"/>
</dbReference>
<comment type="caution">
    <text evidence="3">The sequence shown here is derived from an EMBL/GenBank/DDBJ whole genome shotgun (WGS) entry which is preliminary data.</text>
</comment>
<evidence type="ECO:0000256" key="2">
    <source>
        <dbReference type="SAM" id="Phobius"/>
    </source>
</evidence>
<evidence type="ECO:0000313" key="4">
    <source>
        <dbReference type="Proteomes" id="UP000481043"/>
    </source>
</evidence>
<proteinExistence type="predicted"/>
<keyword evidence="2" id="KW-0812">Transmembrane</keyword>
<keyword evidence="4" id="KW-1185">Reference proteome</keyword>
<gene>
    <name evidence="3" type="ORF">G4D63_10035</name>
</gene>
<sequence length="68" mass="8109">MTFIAGLFLYFPEDKSEYIPAAISFFVFFIMAVLVMRLIIKVSRKEQQKQLDAEERMKKWREENPSDS</sequence>
<reference evidence="3 4" key="1">
    <citation type="submission" date="2020-02" db="EMBL/GenBank/DDBJ databases">
        <title>Bacillus aquiflavi sp. nov., isolated from yellow water of strong flavor Chinese baijiu in Yibin region of China.</title>
        <authorList>
            <person name="Xie J."/>
        </authorList>
    </citation>
    <scope>NUCLEOTIDE SEQUENCE [LARGE SCALE GENOMIC DNA]</scope>
    <source>
        <strain evidence="3 4">SA4</strain>
    </source>
</reference>
<evidence type="ECO:0000256" key="1">
    <source>
        <dbReference type="SAM" id="MobiDB-lite"/>
    </source>
</evidence>
<dbReference type="EMBL" id="JAAIWM010000003">
    <property type="protein sequence ID" value="NEY72062.1"/>
    <property type="molecule type" value="Genomic_DNA"/>
</dbReference>
<evidence type="ECO:0000313" key="3">
    <source>
        <dbReference type="EMBL" id="NEY72062.1"/>
    </source>
</evidence>
<accession>A0A6M0Q6U6</accession>
<dbReference type="AlphaFoldDB" id="A0A6M0Q6U6"/>
<protein>
    <submittedName>
        <fullName evidence="3">Uncharacterized protein</fullName>
    </submittedName>
</protein>
<organism evidence="3 4">
    <name type="scientific">Bacillus mesophilus</name>
    <dbReference type="NCBI Taxonomy" id="1808955"/>
    <lineage>
        <taxon>Bacteria</taxon>
        <taxon>Bacillati</taxon>
        <taxon>Bacillota</taxon>
        <taxon>Bacilli</taxon>
        <taxon>Bacillales</taxon>
        <taxon>Bacillaceae</taxon>
        <taxon>Bacillus</taxon>
    </lineage>
</organism>
<name>A0A6M0Q6U6_9BACI</name>
<dbReference type="Proteomes" id="UP000481043">
    <property type="component" value="Unassembled WGS sequence"/>
</dbReference>